<protein>
    <submittedName>
        <fullName evidence="1">26461_t:CDS:1</fullName>
    </submittedName>
</protein>
<dbReference type="EMBL" id="CAJVQB010000769">
    <property type="protein sequence ID" value="CAG8506418.1"/>
    <property type="molecule type" value="Genomic_DNA"/>
</dbReference>
<proteinExistence type="predicted"/>
<keyword evidence="2" id="KW-1185">Reference proteome</keyword>
<gene>
    <name evidence="1" type="ORF">GMARGA_LOCUS2458</name>
</gene>
<comment type="caution">
    <text evidence="1">The sequence shown here is derived from an EMBL/GenBank/DDBJ whole genome shotgun (WGS) entry which is preliminary data.</text>
</comment>
<sequence>MEIKDIKLQLKELRVLVEVSVKELEDLVKKFPCSEEDLENNLESLYDLDNFYKFGERIIINGDVRCINGVRA</sequence>
<evidence type="ECO:0000313" key="1">
    <source>
        <dbReference type="EMBL" id="CAG8506418.1"/>
    </source>
</evidence>
<accession>A0ABM8W2B2</accession>
<organism evidence="1 2">
    <name type="scientific">Gigaspora margarita</name>
    <dbReference type="NCBI Taxonomy" id="4874"/>
    <lineage>
        <taxon>Eukaryota</taxon>
        <taxon>Fungi</taxon>
        <taxon>Fungi incertae sedis</taxon>
        <taxon>Mucoromycota</taxon>
        <taxon>Glomeromycotina</taxon>
        <taxon>Glomeromycetes</taxon>
        <taxon>Diversisporales</taxon>
        <taxon>Gigasporaceae</taxon>
        <taxon>Gigaspora</taxon>
    </lineage>
</organism>
<dbReference type="Proteomes" id="UP000789901">
    <property type="component" value="Unassembled WGS sequence"/>
</dbReference>
<name>A0ABM8W2B2_GIGMA</name>
<reference evidence="1 2" key="1">
    <citation type="submission" date="2021-06" db="EMBL/GenBank/DDBJ databases">
        <authorList>
            <person name="Kallberg Y."/>
            <person name="Tangrot J."/>
            <person name="Rosling A."/>
        </authorList>
    </citation>
    <scope>NUCLEOTIDE SEQUENCE [LARGE SCALE GENOMIC DNA]</scope>
    <source>
        <strain evidence="1 2">120-4 pot B 10/14</strain>
    </source>
</reference>
<evidence type="ECO:0000313" key="2">
    <source>
        <dbReference type="Proteomes" id="UP000789901"/>
    </source>
</evidence>